<dbReference type="InterPro" id="IPR000182">
    <property type="entry name" value="GNAT_dom"/>
</dbReference>
<dbReference type="GO" id="GO:0005524">
    <property type="term" value="F:ATP binding"/>
    <property type="evidence" value="ECO:0007669"/>
    <property type="project" value="UniProtKB-UniRule"/>
</dbReference>
<evidence type="ECO:0000256" key="1">
    <source>
        <dbReference type="ARBA" id="ARBA00022741"/>
    </source>
</evidence>
<keyword evidence="3 5" id="KW-0436">Ligase</keyword>
<dbReference type="RefSeq" id="WP_153862868.1">
    <property type="nucleotide sequence ID" value="NZ_WJQS01000001.1"/>
</dbReference>
<dbReference type="GO" id="GO:0008771">
    <property type="term" value="F:[citrate (pro-3S)-lyase] ligase activity"/>
    <property type="evidence" value="ECO:0007669"/>
    <property type="project" value="UniProtKB-EC"/>
</dbReference>
<gene>
    <name evidence="5" type="primary">citC</name>
    <name evidence="5" type="ORF">GIY09_00290</name>
</gene>
<dbReference type="PROSITE" id="PS51186">
    <property type="entry name" value="GNAT"/>
    <property type="match status" value="1"/>
</dbReference>
<dbReference type="PIRSF" id="PIRSF005751">
    <property type="entry name" value="Acet_citr_lig"/>
    <property type="match status" value="1"/>
</dbReference>
<comment type="caution">
    <text evidence="5">The sequence shown here is derived from an EMBL/GenBank/DDBJ whole genome shotgun (WGS) entry which is preliminary data.</text>
</comment>
<keyword evidence="1 3" id="KW-0547">Nucleotide-binding</keyword>
<dbReference type="EC" id="6.2.1.22" evidence="3"/>
<reference evidence="5 6" key="1">
    <citation type="submission" date="2019-11" db="EMBL/GenBank/DDBJ databases">
        <title>Characterisation of Fundicoccus ignavus gen. nov. sp. nov., a novel genus of the family Aerococcaceae isolated from bulk tank milk.</title>
        <authorList>
            <person name="Siebert A."/>
            <person name="Huptas C."/>
            <person name="Wenning M."/>
            <person name="Scherer S."/>
            <person name="Doll E.V."/>
        </authorList>
    </citation>
    <scope>NUCLEOTIDE SEQUENCE [LARGE SCALE GENOMIC DNA]</scope>
    <source>
        <strain evidence="5 6">WS4759</strain>
    </source>
</reference>
<evidence type="ECO:0000256" key="2">
    <source>
        <dbReference type="ARBA" id="ARBA00022840"/>
    </source>
</evidence>
<dbReference type="InterPro" id="IPR014729">
    <property type="entry name" value="Rossmann-like_a/b/a_fold"/>
</dbReference>
<dbReference type="InterPro" id="IPR005216">
    <property type="entry name" value="Citrate_lyase_ligase"/>
</dbReference>
<keyword evidence="5" id="KW-0456">Lyase</keyword>
<dbReference type="GO" id="GO:0016747">
    <property type="term" value="F:acyltransferase activity, transferring groups other than amino-acyl groups"/>
    <property type="evidence" value="ECO:0007669"/>
    <property type="project" value="InterPro"/>
</dbReference>
<dbReference type="Pfam" id="PF08218">
    <property type="entry name" value="Citrate_ly_lig"/>
    <property type="match status" value="1"/>
</dbReference>
<dbReference type="InterPro" id="IPR013166">
    <property type="entry name" value="Citrate_lyase_ligase_C"/>
</dbReference>
<accession>A0A6I2GFT0</accession>
<dbReference type="Gene3D" id="3.40.50.620">
    <property type="entry name" value="HUPs"/>
    <property type="match status" value="1"/>
</dbReference>
<evidence type="ECO:0000313" key="5">
    <source>
        <dbReference type="EMBL" id="MRI84341.1"/>
    </source>
</evidence>
<dbReference type="GO" id="GO:0016829">
    <property type="term" value="F:lyase activity"/>
    <property type="evidence" value="ECO:0007669"/>
    <property type="project" value="UniProtKB-KW"/>
</dbReference>
<dbReference type="SUPFAM" id="SSF52374">
    <property type="entry name" value="Nucleotidylyl transferase"/>
    <property type="match status" value="1"/>
</dbReference>
<dbReference type="EMBL" id="WJQS01000001">
    <property type="protein sequence ID" value="MRI84341.1"/>
    <property type="molecule type" value="Genomic_DNA"/>
</dbReference>
<comment type="function">
    <text evidence="3">Acetylation of prosthetic group (2-(5''-phosphoribosyl)-3'-dephosphocoenzyme-A) of the gamma subunit of citrate lyase.</text>
</comment>
<sequence length="331" mass="37878">MFTFKRLWLDRDPLAYEQWLDIMRRSKLNSNETVDYTVGVFDGDTLAATGSFEGNIIKCVSVCQDYQSENLLTQVMMDLMERLRDEGEFHYFVYTKPDKRMIFKSLGFKEVIANEDVLFMEFGQPDFDDYLKMLAQYQTAGSASAIVMNANPFTKGHQYLVTYAAEHTEHVYVFVLTEERSEFSAADRLAMVKLGTEHLANVTVLPTNNYMVSSATFPSYFLKDDAELSIARVQSSLDARLFKERVAPILKITERFVGDEPYSKVTNVYNESMQAVFGETLKLTILPRITHADTIISATKVRQAITDNNDAVLRNLLPETSYQYLQAHNKI</sequence>
<evidence type="ECO:0000313" key="6">
    <source>
        <dbReference type="Proteomes" id="UP000430975"/>
    </source>
</evidence>
<evidence type="ECO:0000259" key="4">
    <source>
        <dbReference type="PROSITE" id="PS51186"/>
    </source>
</evidence>
<dbReference type="NCBIfam" id="TIGR00125">
    <property type="entry name" value="cyt_tran_rel"/>
    <property type="match status" value="1"/>
</dbReference>
<keyword evidence="6" id="KW-1185">Reference proteome</keyword>
<dbReference type="SUPFAM" id="SSF55729">
    <property type="entry name" value="Acyl-CoA N-acyltransferases (Nat)"/>
    <property type="match status" value="1"/>
</dbReference>
<protein>
    <recommendedName>
        <fullName evidence="3">[Citrate [pro-3S]-lyase] ligase</fullName>
        <ecNumber evidence="3">6.2.1.22</ecNumber>
    </recommendedName>
</protein>
<dbReference type="SMART" id="SM00764">
    <property type="entry name" value="Citrate_ly_lig"/>
    <property type="match status" value="1"/>
</dbReference>
<dbReference type="NCBIfam" id="TIGR00124">
    <property type="entry name" value="cit_ly_ligase"/>
    <property type="match status" value="1"/>
</dbReference>
<organism evidence="5 6">
    <name type="scientific">Fundicoccus ignavus</name>
    <dbReference type="NCBI Taxonomy" id="2664442"/>
    <lineage>
        <taxon>Bacteria</taxon>
        <taxon>Bacillati</taxon>
        <taxon>Bacillota</taxon>
        <taxon>Bacilli</taxon>
        <taxon>Lactobacillales</taxon>
        <taxon>Aerococcaceae</taxon>
        <taxon>Fundicoccus</taxon>
    </lineage>
</organism>
<feature type="domain" description="N-acetyltransferase" evidence="4">
    <location>
        <begin position="1"/>
        <end position="136"/>
    </location>
</feature>
<dbReference type="InterPro" id="IPR016181">
    <property type="entry name" value="Acyl_CoA_acyltransferase"/>
</dbReference>
<keyword evidence="2 3" id="KW-0067">ATP-binding</keyword>
<dbReference type="PANTHER" id="PTHR40599:SF1">
    <property type="entry name" value="[CITRATE [PRO-3S]-LYASE] LIGASE"/>
    <property type="match status" value="1"/>
</dbReference>
<comment type="catalytic activity">
    <reaction evidence="3">
        <text>holo-[citrate lyase ACP] + acetate + ATP = acetyl-[citrate lyase ACP] + AMP + diphosphate</text>
        <dbReference type="Rhea" id="RHEA:23788"/>
        <dbReference type="Rhea" id="RHEA-COMP:10158"/>
        <dbReference type="Rhea" id="RHEA-COMP:13710"/>
        <dbReference type="ChEBI" id="CHEBI:30089"/>
        <dbReference type="ChEBI" id="CHEBI:30616"/>
        <dbReference type="ChEBI" id="CHEBI:33019"/>
        <dbReference type="ChEBI" id="CHEBI:82683"/>
        <dbReference type="ChEBI" id="CHEBI:137976"/>
        <dbReference type="ChEBI" id="CHEBI:456215"/>
        <dbReference type="EC" id="6.2.1.22"/>
    </reaction>
</comment>
<dbReference type="PANTHER" id="PTHR40599">
    <property type="entry name" value="[CITRATE [PRO-3S]-LYASE] LIGASE"/>
    <property type="match status" value="1"/>
</dbReference>
<dbReference type="InterPro" id="IPR004821">
    <property type="entry name" value="Cyt_trans-like"/>
</dbReference>
<name>A0A6I2GFT0_9LACT</name>
<evidence type="ECO:0000256" key="3">
    <source>
        <dbReference type="PIRNR" id="PIRNR005751"/>
    </source>
</evidence>
<proteinExistence type="predicted"/>
<dbReference type="Proteomes" id="UP000430975">
    <property type="component" value="Unassembled WGS sequence"/>
</dbReference>
<dbReference type="AlphaFoldDB" id="A0A6I2GFT0"/>